<dbReference type="Pfam" id="PF01261">
    <property type="entry name" value="AP_endonuc_2"/>
    <property type="match status" value="1"/>
</dbReference>
<sequence length="303" mass="33772">MNLGLVSAILPNQTFEEVIDYAAGVGFGCVEVCCWPVGKALRRYAGVTHIDINSVTNEKMRYYPDYAAAKGVAISSLAYYPNPLDGNAEAAGVAVDHLMKLIDASAAMGVNMVTTFIGKDRTKSVEENLEKYVQVWTPIVKHAEEKGVRIGIENCPMYYTKDEWPGGNNLASTPYIWRRMFELIPSPNLGLNFDPSHPYLLGASYIKPLYEFRDRIFHVHFKDIKIYQDKLDEYGLFSHPALWHSPKLPGLGGVDFGAFCSALNDIGYAGPACIEVEDRAFEGSPADVKSGIEQSYRYMRQFV</sequence>
<evidence type="ECO:0000259" key="1">
    <source>
        <dbReference type="Pfam" id="PF01261"/>
    </source>
</evidence>
<evidence type="ECO:0000313" key="3">
    <source>
        <dbReference type="EMBL" id="NDO39791.1"/>
    </source>
</evidence>
<keyword evidence="2" id="KW-0413">Isomerase</keyword>
<feature type="domain" description="Xylose isomerase-like TIM barrel" evidence="1">
    <location>
        <begin position="19"/>
        <end position="300"/>
    </location>
</feature>
<dbReference type="PANTHER" id="PTHR12110">
    <property type="entry name" value="HYDROXYPYRUVATE ISOMERASE"/>
    <property type="match status" value="1"/>
</dbReference>
<accession>A0A845RI08</accession>
<dbReference type="Gene3D" id="3.20.20.150">
    <property type="entry name" value="Divalent-metal-dependent TIM barrel enzymes"/>
    <property type="match status" value="1"/>
</dbReference>
<dbReference type="Proteomes" id="UP000446348">
    <property type="component" value="Unassembled WGS sequence"/>
</dbReference>
<dbReference type="AlphaFoldDB" id="A0A845RI08"/>
<evidence type="ECO:0000313" key="2">
    <source>
        <dbReference type="EMBL" id="NBI79384.1"/>
    </source>
</evidence>
<dbReference type="SUPFAM" id="SSF51658">
    <property type="entry name" value="Xylose isomerase-like"/>
    <property type="match status" value="1"/>
</dbReference>
<reference evidence="3 5" key="2">
    <citation type="submission" date="2019-06" db="EMBL/GenBank/DDBJ databases">
        <title>Draft genome sequences of 15 bacterial species constituting the stable defined intestinal microbiota of the GM15 gnotobiotic mouse model.</title>
        <authorList>
            <person name="Elie C."/>
            <person name="Mathieu A."/>
            <person name="Saliou A."/>
            <person name="Darnaud M."/>
            <person name="Leulier F."/>
            <person name="Tamellini A."/>
        </authorList>
    </citation>
    <scope>NUCLEOTIDE SEQUENCE [LARGE SCALE GENOMIC DNA]</scope>
    <source>
        <strain evidence="3 5">JM4-15</strain>
    </source>
</reference>
<evidence type="ECO:0000313" key="4">
    <source>
        <dbReference type="Proteomes" id="UP000446348"/>
    </source>
</evidence>
<comment type="caution">
    <text evidence="2">The sequence shown here is derived from an EMBL/GenBank/DDBJ whole genome shotgun (WGS) entry which is preliminary data.</text>
</comment>
<dbReference type="Proteomes" id="UP000462501">
    <property type="component" value="Unassembled WGS sequence"/>
</dbReference>
<dbReference type="PANTHER" id="PTHR12110:SF21">
    <property type="entry name" value="XYLOSE ISOMERASE-LIKE TIM BARREL DOMAIN-CONTAINING PROTEIN"/>
    <property type="match status" value="1"/>
</dbReference>
<dbReference type="InterPro" id="IPR036237">
    <property type="entry name" value="Xyl_isomerase-like_sf"/>
</dbReference>
<dbReference type="EMBL" id="QXWZ01000019">
    <property type="protein sequence ID" value="NBI79384.1"/>
    <property type="molecule type" value="Genomic_DNA"/>
</dbReference>
<gene>
    <name evidence="2" type="ORF">D3Z39_11025</name>
    <name evidence="3" type="ORF">FMM72_11175</name>
</gene>
<protein>
    <submittedName>
        <fullName evidence="2">Sugar phosphate isomerase/epimerase</fullName>
    </submittedName>
</protein>
<dbReference type="GO" id="GO:0016853">
    <property type="term" value="F:isomerase activity"/>
    <property type="evidence" value="ECO:0007669"/>
    <property type="project" value="UniProtKB-KW"/>
</dbReference>
<dbReference type="InterPro" id="IPR050312">
    <property type="entry name" value="IolE/XylAMocC-like"/>
</dbReference>
<dbReference type="OrthoDB" id="9779184at2"/>
<dbReference type="InterPro" id="IPR013022">
    <property type="entry name" value="Xyl_isomerase-like_TIM-brl"/>
</dbReference>
<reference evidence="2 4" key="1">
    <citation type="submission" date="2018-08" db="EMBL/GenBank/DDBJ databases">
        <title>Murine metabolic-syndrome-specific gut microbial biobank.</title>
        <authorList>
            <person name="Liu C."/>
        </authorList>
    </citation>
    <scope>NUCLEOTIDE SEQUENCE [LARGE SCALE GENOMIC DNA]</scope>
    <source>
        <strain evidence="2 4">X69</strain>
    </source>
</reference>
<evidence type="ECO:0000313" key="5">
    <source>
        <dbReference type="Proteomes" id="UP000462501"/>
    </source>
</evidence>
<dbReference type="EMBL" id="VIQT01000016">
    <property type="protein sequence ID" value="NDO39791.1"/>
    <property type="molecule type" value="Genomic_DNA"/>
</dbReference>
<organism evidence="2 4">
    <name type="scientific">Anaerotruncus colihominis</name>
    <dbReference type="NCBI Taxonomy" id="169435"/>
    <lineage>
        <taxon>Bacteria</taxon>
        <taxon>Bacillati</taxon>
        <taxon>Bacillota</taxon>
        <taxon>Clostridia</taxon>
        <taxon>Eubacteriales</taxon>
        <taxon>Oscillospiraceae</taxon>
        <taxon>Anaerotruncus</taxon>
    </lineage>
</organism>
<proteinExistence type="predicted"/>
<dbReference type="RefSeq" id="WP_160210189.1">
    <property type="nucleotide sequence ID" value="NZ_CASBEY010000007.1"/>
</dbReference>
<name>A0A845RI08_9FIRM</name>